<dbReference type="EMBL" id="JBITGY010000003">
    <property type="protein sequence ID" value="MFI6497968.1"/>
    <property type="molecule type" value="Genomic_DNA"/>
</dbReference>
<dbReference type="Proteomes" id="UP001612741">
    <property type="component" value="Unassembled WGS sequence"/>
</dbReference>
<evidence type="ECO:0000313" key="1">
    <source>
        <dbReference type="EMBL" id="MFI6497968.1"/>
    </source>
</evidence>
<organism evidence="1 2">
    <name type="scientific">Nonomuraea typhae</name>
    <dbReference type="NCBI Taxonomy" id="2603600"/>
    <lineage>
        <taxon>Bacteria</taxon>
        <taxon>Bacillati</taxon>
        <taxon>Actinomycetota</taxon>
        <taxon>Actinomycetes</taxon>
        <taxon>Streptosporangiales</taxon>
        <taxon>Streptosporangiaceae</taxon>
        <taxon>Nonomuraea</taxon>
    </lineage>
</organism>
<accession>A0ABW7YQ64</accession>
<dbReference type="RefSeq" id="WP_397081229.1">
    <property type="nucleotide sequence ID" value="NZ_JBITGY010000003.1"/>
</dbReference>
<evidence type="ECO:0008006" key="3">
    <source>
        <dbReference type="Google" id="ProtNLM"/>
    </source>
</evidence>
<sequence>MADALLHYGTSTSPTPLEAGSSDRPSFNTINLTATPPSGQQVYCDKIDVALPASAPEGGGAYFTEVPDGVITGGNWKPPAAQLKSGRELGLAAAQNYFHIVFEPPVPDLDLVDGTLSFAISGNLATTATGSPLVCSITETSGTTSGSYSRKGRLDLTLPTGEPVFYLHSLLAVAPDKPTVPRTKFNAGDEVVLSWESNGSAFQLYDGDGTSLYEGVATSCSIPADKVVNDTTYTLKATLTSATPGAQPANLYATLTLTVTNPTLRHVTVIEELVATDLTVPTKLTTSHTDGLRVSGSMTAESTLSVSRKLDAHDVGIVGGLSISGGLAVEKDLTVWGKANLRFLFGGAVALTPTLNGSDIPVYSDGILLVFADLPGRYVATFHIKEEGSSDTAYEVNLLGSDTTYTIPLRRGQRWCITNIPPGSVRFSFYWFSFS</sequence>
<protein>
    <recommendedName>
        <fullName evidence="3">Ig-like domain repeat protein</fullName>
    </recommendedName>
</protein>
<name>A0ABW7YQ64_9ACTN</name>
<reference evidence="1 2" key="1">
    <citation type="submission" date="2024-10" db="EMBL/GenBank/DDBJ databases">
        <title>The Natural Products Discovery Center: Release of the First 8490 Sequenced Strains for Exploring Actinobacteria Biosynthetic Diversity.</title>
        <authorList>
            <person name="Kalkreuter E."/>
            <person name="Kautsar S.A."/>
            <person name="Yang D."/>
            <person name="Bader C.D."/>
            <person name="Teijaro C.N."/>
            <person name="Fluegel L."/>
            <person name="Davis C.M."/>
            <person name="Simpson J.R."/>
            <person name="Lauterbach L."/>
            <person name="Steele A.D."/>
            <person name="Gui C."/>
            <person name="Meng S."/>
            <person name="Li G."/>
            <person name="Viehrig K."/>
            <person name="Ye F."/>
            <person name="Su P."/>
            <person name="Kiefer A.F."/>
            <person name="Nichols A."/>
            <person name="Cepeda A.J."/>
            <person name="Yan W."/>
            <person name="Fan B."/>
            <person name="Jiang Y."/>
            <person name="Adhikari A."/>
            <person name="Zheng C.-J."/>
            <person name="Schuster L."/>
            <person name="Cowan T.M."/>
            <person name="Smanski M.J."/>
            <person name="Chevrette M.G."/>
            <person name="De Carvalho L.P.S."/>
            <person name="Shen B."/>
        </authorList>
    </citation>
    <scope>NUCLEOTIDE SEQUENCE [LARGE SCALE GENOMIC DNA]</scope>
    <source>
        <strain evidence="1 2">NPDC050545</strain>
    </source>
</reference>
<keyword evidence="2" id="KW-1185">Reference proteome</keyword>
<proteinExistence type="predicted"/>
<gene>
    <name evidence="1" type="ORF">ACIBG2_11310</name>
</gene>
<comment type="caution">
    <text evidence="1">The sequence shown here is derived from an EMBL/GenBank/DDBJ whole genome shotgun (WGS) entry which is preliminary data.</text>
</comment>
<evidence type="ECO:0000313" key="2">
    <source>
        <dbReference type="Proteomes" id="UP001612741"/>
    </source>
</evidence>